<evidence type="ECO:0000313" key="3">
    <source>
        <dbReference type="Proteomes" id="UP000664203"/>
    </source>
</evidence>
<name>A0A8H3PFN5_9LECA</name>
<comment type="caution">
    <text evidence="2">The sequence shown here is derived from an EMBL/GenBank/DDBJ whole genome shotgun (WGS) entry which is preliminary data.</text>
</comment>
<evidence type="ECO:0000256" key="1">
    <source>
        <dbReference type="SAM" id="MobiDB-lite"/>
    </source>
</evidence>
<accession>A0A8H3PFN5</accession>
<evidence type="ECO:0000313" key="2">
    <source>
        <dbReference type="EMBL" id="CAF9939334.1"/>
    </source>
</evidence>
<dbReference type="EMBL" id="CAJPDR010000546">
    <property type="protein sequence ID" value="CAF9939334.1"/>
    <property type="molecule type" value="Genomic_DNA"/>
</dbReference>
<reference evidence="2" key="1">
    <citation type="submission" date="2021-03" db="EMBL/GenBank/DDBJ databases">
        <authorList>
            <person name="Tagirdzhanova G."/>
        </authorList>
    </citation>
    <scope>NUCLEOTIDE SEQUENCE</scope>
</reference>
<dbReference type="AlphaFoldDB" id="A0A8H3PFN5"/>
<organism evidence="2 3">
    <name type="scientific">Alectoria fallacina</name>
    <dbReference type="NCBI Taxonomy" id="1903189"/>
    <lineage>
        <taxon>Eukaryota</taxon>
        <taxon>Fungi</taxon>
        <taxon>Dikarya</taxon>
        <taxon>Ascomycota</taxon>
        <taxon>Pezizomycotina</taxon>
        <taxon>Lecanoromycetes</taxon>
        <taxon>OSLEUM clade</taxon>
        <taxon>Lecanoromycetidae</taxon>
        <taxon>Lecanorales</taxon>
        <taxon>Lecanorineae</taxon>
        <taxon>Parmeliaceae</taxon>
        <taxon>Alectoria</taxon>
    </lineage>
</organism>
<keyword evidence="3" id="KW-1185">Reference proteome</keyword>
<sequence>MSILPPQDLITLRQTDVVTNLEDRMDSLKAATGLGGGGAHQKEAGGEEPVAGQKGPGTVEEPYDQGNAEGSDGAPAKEGTMGGGGLDDAKKKAEELLGKGS</sequence>
<dbReference type="OrthoDB" id="5388207at2759"/>
<proteinExistence type="predicted"/>
<dbReference type="Proteomes" id="UP000664203">
    <property type="component" value="Unassembled WGS sequence"/>
</dbReference>
<gene>
    <name evidence="2" type="ORF">ALECFALPRED_008072</name>
</gene>
<feature type="compositionally biased region" description="Basic and acidic residues" evidence="1">
    <location>
        <begin position="87"/>
        <end position="101"/>
    </location>
</feature>
<protein>
    <submittedName>
        <fullName evidence="2">Uncharacterized protein</fullName>
    </submittedName>
</protein>
<feature type="region of interest" description="Disordered" evidence="1">
    <location>
        <begin position="29"/>
        <end position="101"/>
    </location>
</feature>